<protein>
    <recommendedName>
        <fullName evidence="12">Innexin</fullName>
    </recommendedName>
</protein>
<sequence length="545" mass="61469">MYVLTRFVWSLLMENQGVNYPNVVSAAQSVTVDNNGISEIDEEKLLDRLGVVAENFRTAYSSRAFAAFMTFEISLVVAPLVLLLFVLPLMVGSNYRTWGLDIARAWWEGRDWQGSPLVPFFDMASSEGRSMLVPLIPRITYCDYHFVTLGNTHSLTYRCYLDANWHERTALFTWIMLIFLATINLGNLVFWIEWAIRMRSRKQRRAWVTKKWLNPDGFNEAELALMLRFAEGFKMGQLLYFYYIEAHTDRVVASAFCTALFGRWLERKRRQRHSIASPMDNSYMMDGPPQGGEGVPADSQMSPPGWKHLYSQAMPYPTAPFATPPYGSFMYTGDRTPTRKGHSHHSPATQTPKTSDFDNSSLSTRIWDNFRHLVLSKFRKNKPKQGAAPPLELGAAMPCTSALVGSMKARCPNMAAEVGRDSAGGRRSDRRLSRGQLARMEKHDEEEVEALTGAEPECRVTTVEQPKAQPEKKQSPPVQQRKGSGKEQKGGNQTPTKTAPPAQSGKFEQTGFGNQKKVSGQENNNSKKKTPTPDPEEGEIENDAW</sequence>
<dbReference type="GO" id="GO:0005886">
    <property type="term" value="C:plasma membrane"/>
    <property type="evidence" value="ECO:0007669"/>
    <property type="project" value="UniProtKB-SubCell"/>
</dbReference>
<evidence type="ECO:0000313" key="15">
    <source>
        <dbReference type="Proteomes" id="UP001201812"/>
    </source>
</evidence>
<dbReference type="GO" id="GO:0005921">
    <property type="term" value="C:gap junction"/>
    <property type="evidence" value="ECO:0007669"/>
    <property type="project" value="UniProtKB-SubCell"/>
</dbReference>
<dbReference type="Pfam" id="PF00876">
    <property type="entry name" value="Innexin"/>
    <property type="match status" value="1"/>
</dbReference>
<evidence type="ECO:0000256" key="8">
    <source>
        <dbReference type="ARBA" id="ARBA00022989"/>
    </source>
</evidence>
<evidence type="ECO:0000256" key="1">
    <source>
        <dbReference type="ARBA" id="ARBA00004610"/>
    </source>
</evidence>
<name>A0AAD4QWG3_9BILA</name>
<keyword evidence="15" id="KW-1185">Reference proteome</keyword>
<keyword evidence="11 12" id="KW-0407">Ion channel</keyword>
<feature type="compositionally biased region" description="Polar residues" evidence="13">
    <location>
        <begin position="511"/>
        <end position="524"/>
    </location>
</feature>
<keyword evidence="6" id="KW-0303">Gap junction</keyword>
<evidence type="ECO:0000256" key="3">
    <source>
        <dbReference type="ARBA" id="ARBA00022448"/>
    </source>
</evidence>
<dbReference type="InterPro" id="IPR000990">
    <property type="entry name" value="Innexin"/>
</dbReference>
<evidence type="ECO:0000256" key="9">
    <source>
        <dbReference type="ARBA" id="ARBA00023065"/>
    </source>
</evidence>
<keyword evidence="10 12" id="KW-0472">Membrane</keyword>
<evidence type="ECO:0000256" key="6">
    <source>
        <dbReference type="ARBA" id="ARBA00022868"/>
    </source>
</evidence>
<evidence type="ECO:0000256" key="7">
    <source>
        <dbReference type="ARBA" id="ARBA00022949"/>
    </source>
</evidence>
<dbReference type="GO" id="GO:0005243">
    <property type="term" value="F:gap junction channel activity"/>
    <property type="evidence" value="ECO:0007669"/>
    <property type="project" value="TreeGrafter"/>
</dbReference>
<evidence type="ECO:0000256" key="13">
    <source>
        <dbReference type="SAM" id="MobiDB-lite"/>
    </source>
</evidence>
<evidence type="ECO:0000256" key="4">
    <source>
        <dbReference type="ARBA" id="ARBA00022475"/>
    </source>
</evidence>
<comment type="function">
    <text evidence="12">Structural component of the gap junctions.</text>
</comment>
<feature type="compositionally biased region" description="Polar residues" evidence="13">
    <location>
        <begin position="346"/>
        <end position="360"/>
    </location>
</feature>
<evidence type="ECO:0000256" key="10">
    <source>
        <dbReference type="ARBA" id="ARBA00023136"/>
    </source>
</evidence>
<keyword evidence="5 12" id="KW-0812">Transmembrane</keyword>
<feature type="compositionally biased region" description="Basic and acidic residues" evidence="13">
    <location>
        <begin position="418"/>
        <end position="432"/>
    </location>
</feature>
<feature type="region of interest" description="Disordered" evidence="13">
    <location>
        <begin position="278"/>
        <end position="301"/>
    </location>
</feature>
<keyword evidence="9 12" id="KW-0406">Ion transport</keyword>
<dbReference type="AlphaFoldDB" id="A0AAD4QWG3"/>
<keyword evidence="7" id="KW-0965">Cell junction</keyword>
<evidence type="ECO:0000313" key="14">
    <source>
        <dbReference type="EMBL" id="KAI1700437.1"/>
    </source>
</evidence>
<feature type="compositionally biased region" description="Acidic residues" evidence="13">
    <location>
        <begin position="534"/>
        <end position="545"/>
    </location>
</feature>
<evidence type="ECO:0000256" key="2">
    <source>
        <dbReference type="ARBA" id="ARBA00004651"/>
    </source>
</evidence>
<dbReference type="PANTHER" id="PTHR11893">
    <property type="entry name" value="INNEXIN"/>
    <property type="match status" value="1"/>
</dbReference>
<organism evidence="14 15">
    <name type="scientific">Ditylenchus destructor</name>
    <dbReference type="NCBI Taxonomy" id="166010"/>
    <lineage>
        <taxon>Eukaryota</taxon>
        <taxon>Metazoa</taxon>
        <taxon>Ecdysozoa</taxon>
        <taxon>Nematoda</taxon>
        <taxon>Chromadorea</taxon>
        <taxon>Rhabditida</taxon>
        <taxon>Tylenchina</taxon>
        <taxon>Tylenchomorpha</taxon>
        <taxon>Sphaerularioidea</taxon>
        <taxon>Anguinidae</taxon>
        <taxon>Anguininae</taxon>
        <taxon>Ditylenchus</taxon>
    </lineage>
</organism>
<feature type="region of interest" description="Disordered" evidence="13">
    <location>
        <begin position="417"/>
        <end position="545"/>
    </location>
</feature>
<evidence type="ECO:0000256" key="11">
    <source>
        <dbReference type="ARBA" id="ARBA00023303"/>
    </source>
</evidence>
<evidence type="ECO:0000256" key="12">
    <source>
        <dbReference type="RuleBase" id="RU010713"/>
    </source>
</evidence>
<dbReference type="PANTHER" id="PTHR11893:SF36">
    <property type="entry name" value="INNEXIN-5"/>
    <property type="match status" value="1"/>
</dbReference>
<proteinExistence type="inferred from homology"/>
<comment type="caution">
    <text evidence="12">Lacks conserved residue(s) required for the propagation of feature annotation.</text>
</comment>
<dbReference type="GO" id="GO:0034220">
    <property type="term" value="P:monoatomic ion transmembrane transport"/>
    <property type="evidence" value="ECO:0007669"/>
    <property type="project" value="UniProtKB-KW"/>
</dbReference>
<feature type="region of interest" description="Disordered" evidence="13">
    <location>
        <begin position="334"/>
        <end position="360"/>
    </location>
</feature>
<gene>
    <name evidence="12" type="primary">inx</name>
    <name evidence="14" type="ORF">DdX_16720</name>
</gene>
<comment type="caution">
    <text evidence="14">The sequence shown here is derived from an EMBL/GenBank/DDBJ whole genome shotgun (WGS) entry which is preliminary data.</text>
</comment>
<dbReference type="Proteomes" id="UP001201812">
    <property type="component" value="Unassembled WGS sequence"/>
</dbReference>
<feature type="transmembrane region" description="Helical" evidence="12">
    <location>
        <begin position="171"/>
        <end position="196"/>
    </location>
</feature>
<keyword evidence="3 12" id="KW-0813">Transport</keyword>
<feature type="transmembrane region" description="Helical" evidence="12">
    <location>
        <begin position="65"/>
        <end position="91"/>
    </location>
</feature>
<comment type="subcellular location">
    <subcellularLocation>
        <location evidence="1">Cell junction</location>
        <location evidence="1">Gap junction</location>
    </subcellularLocation>
    <subcellularLocation>
        <location evidence="2 12">Cell membrane</location>
        <topology evidence="2 12">Multi-pass membrane protein</topology>
    </subcellularLocation>
</comment>
<accession>A0AAD4QWG3</accession>
<evidence type="ECO:0000256" key="5">
    <source>
        <dbReference type="ARBA" id="ARBA00022692"/>
    </source>
</evidence>
<reference evidence="14" key="1">
    <citation type="submission" date="2022-01" db="EMBL/GenBank/DDBJ databases">
        <title>Genome Sequence Resource for Two Populations of Ditylenchus destructor, the Migratory Endoparasitic Phytonematode.</title>
        <authorList>
            <person name="Zhang H."/>
            <person name="Lin R."/>
            <person name="Xie B."/>
        </authorList>
    </citation>
    <scope>NUCLEOTIDE SEQUENCE</scope>
    <source>
        <strain evidence="14">BazhouSP</strain>
    </source>
</reference>
<comment type="similarity">
    <text evidence="12">Belongs to the pannexin family.</text>
</comment>
<keyword evidence="4" id="KW-1003">Cell membrane</keyword>
<dbReference type="PROSITE" id="PS51013">
    <property type="entry name" value="PANNEXIN"/>
    <property type="match status" value="1"/>
</dbReference>
<dbReference type="EMBL" id="JAKKPZ010000145">
    <property type="protein sequence ID" value="KAI1700437.1"/>
    <property type="molecule type" value="Genomic_DNA"/>
</dbReference>
<keyword evidence="8 12" id="KW-1133">Transmembrane helix</keyword>